<name>A0A9Q0KWM3_9MAGN</name>
<keyword evidence="1" id="KW-0677">Repeat</keyword>
<evidence type="ECO:0000256" key="1">
    <source>
        <dbReference type="ARBA" id="ARBA00022737"/>
    </source>
</evidence>
<evidence type="ECO:0000259" key="2">
    <source>
        <dbReference type="Pfam" id="PF23231"/>
    </source>
</evidence>
<reference evidence="3" key="1">
    <citation type="journal article" date="2023" name="Plant J.">
        <title>The genome of the king protea, Protea cynaroides.</title>
        <authorList>
            <person name="Chang J."/>
            <person name="Duong T.A."/>
            <person name="Schoeman C."/>
            <person name="Ma X."/>
            <person name="Roodt D."/>
            <person name="Barker N."/>
            <person name="Li Z."/>
            <person name="Van de Peer Y."/>
            <person name="Mizrachi E."/>
        </authorList>
    </citation>
    <scope>NUCLEOTIDE SEQUENCE</scope>
    <source>
        <tissue evidence="3">Young leaves</tissue>
    </source>
</reference>
<comment type="caution">
    <text evidence="3">The sequence shown here is derived from an EMBL/GenBank/DDBJ whole genome shotgun (WGS) entry which is preliminary data.</text>
</comment>
<accession>A0A9Q0KWM3</accession>
<proteinExistence type="predicted"/>
<protein>
    <recommendedName>
        <fullName evidence="2">Pre-mRNA-splicing factor Syf1/CRNKL1-like C-terminal HAT-repeats domain-containing protein</fullName>
    </recommendedName>
</protein>
<sequence length="145" mass="16715">MSEPWNQVSQTKIIRPFCRSIFGADFWKRWHDFEVQYRNEDTFREMLCIKCSVAASYSQMHFILPEYSVQKDQKLNLEETVDTLKRAGVSEDEMTAPAKDCGRKVGFFSAGMELQPGVIQTPDGGRKVTAYNEEIELTEDSDTEQ</sequence>
<dbReference type="Pfam" id="PF23231">
    <property type="entry name" value="HAT_Syf1_CNRKL1_C"/>
    <property type="match status" value="1"/>
</dbReference>
<dbReference type="EMBL" id="JAMYWD010000002">
    <property type="protein sequence ID" value="KAJ4977731.1"/>
    <property type="molecule type" value="Genomic_DNA"/>
</dbReference>
<gene>
    <name evidence="3" type="ORF">NE237_008511</name>
</gene>
<keyword evidence="4" id="KW-1185">Reference proteome</keyword>
<feature type="domain" description="Pre-mRNA-splicing factor Syf1/CRNKL1-like C-terminal HAT-repeats" evidence="2">
    <location>
        <begin position="18"/>
        <end position="96"/>
    </location>
</feature>
<evidence type="ECO:0000313" key="3">
    <source>
        <dbReference type="EMBL" id="KAJ4977731.1"/>
    </source>
</evidence>
<organism evidence="3 4">
    <name type="scientific">Protea cynaroides</name>
    <dbReference type="NCBI Taxonomy" id="273540"/>
    <lineage>
        <taxon>Eukaryota</taxon>
        <taxon>Viridiplantae</taxon>
        <taxon>Streptophyta</taxon>
        <taxon>Embryophyta</taxon>
        <taxon>Tracheophyta</taxon>
        <taxon>Spermatophyta</taxon>
        <taxon>Magnoliopsida</taxon>
        <taxon>Proteales</taxon>
        <taxon>Proteaceae</taxon>
        <taxon>Protea</taxon>
    </lineage>
</organism>
<dbReference type="OrthoDB" id="1676350at2759"/>
<dbReference type="InterPro" id="IPR055430">
    <property type="entry name" value="HAT_Syf1_CNRKL1_C"/>
</dbReference>
<dbReference type="AlphaFoldDB" id="A0A9Q0KWM3"/>
<dbReference type="Proteomes" id="UP001141806">
    <property type="component" value="Unassembled WGS sequence"/>
</dbReference>
<evidence type="ECO:0000313" key="4">
    <source>
        <dbReference type="Proteomes" id="UP001141806"/>
    </source>
</evidence>